<sequence>MLLSYLIFPSTNCSLITNNSLCTAISVQLLRDYQIETWYKVLLQYVSKMLGNFG</sequence>
<proteinExistence type="predicted"/>
<dbReference type="AlphaFoldDB" id="A0A0A9DV27"/>
<accession>A0A0A9DV27</accession>
<protein>
    <submittedName>
        <fullName evidence="1">Uncharacterized protein</fullName>
    </submittedName>
</protein>
<name>A0A0A9DV27_ARUDO</name>
<reference evidence="1" key="1">
    <citation type="submission" date="2014-09" db="EMBL/GenBank/DDBJ databases">
        <authorList>
            <person name="Magalhaes I.L.F."/>
            <person name="Oliveira U."/>
            <person name="Santos F.R."/>
            <person name="Vidigal T.H.D.A."/>
            <person name="Brescovit A.D."/>
            <person name="Santos A.J."/>
        </authorList>
    </citation>
    <scope>NUCLEOTIDE SEQUENCE</scope>
    <source>
        <tissue evidence="1">Shoot tissue taken approximately 20 cm above the soil surface</tissue>
    </source>
</reference>
<organism evidence="1">
    <name type="scientific">Arundo donax</name>
    <name type="common">Giant reed</name>
    <name type="synonym">Donax arundinaceus</name>
    <dbReference type="NCBI Taxonomy" id="35708"/>
    <lineage>
        <taxon>Eukaryota</taxon>
        <taxon>Viridiplantae</taxon>
        <taxon>Streptophyta</taxon>
        <taxon>Embryophyta</taxon>
        <taxon>Tracheophyta</taxon>
        <taxon>Spermatophyta</taxon>
        <taxon>Magnoliopsida</taxon>
        <taxon>Liliopsida</taxon>
        <taxon>Poales</taxon>
        <taxon>Poaceae</taxon>
        <taxon>PACMAD clade</taxon>
        <taxon>Arundinoideae</taxon>
        <taxon>Arundineae</taxon>
        <taxon>Arundo</taxon>
    </lineage>
</organism>
<reference evidence="1" key="2">
    <citation type="journal article" date="2015" name="Data Brief">
        <title>Shoot transcriptome of the giant reed, Arundo donax.</title>
        <authorList>
            <person name="Barrero R.A."/>
            <person name="Guerrero F.D."/>
            <person name="Moolhuijzen P."/>
            <person name="Goolsby J.A."/>
            <person name="Tidwell J."/>
            <person name="Bellgard S.E."/>
            <person name="Bellgard M.I."/>
        </authorList>
    </citation>
    <scope>NUCLEOTIDE SEQUENCE</scope>
    <source>
        <tissue evidence="1">Shoot tissue taken approximately 20 cm above the soil surface</tissue>
    </source>
</reference>
<dbReference type="EMBL" id="GBRH01205446">
    <property type="protein sequence ID" value="JAD92449.1"/>
    <property type="molecule type" value="Transcribed_RNA"/>
</dbReference>
<evidence type="ECO:0000313" key="1">
    <source>
        <dbReference type="EMBL" id="JAD92449.1"/>
    </source>
</evidence>